<dbReference type="InterPro" id="IPR027417">
    <property type="entry name" value="P-loop_NTPase"/>
</dbReference>
<comment type="caution">
    <text evidence="9">The sequence shown here is derived from an EMBL/GenBank/DDBJ whole genome shotgun (WGS) entry which is preliminary data.</text>
</comment>
<evidence type="ECO:0000313" key="10">
    <source>
        <dbReference type="Proteomes" id="UP000588068"/>
    </source>
</evidence>
<comment type="function">
    <text evidence="6">Required for chromosome condensation and partitioning.</text>
</comment>
<accession>A0A841HG95</accession>
<dbReference type="GO" id="GO:0007059">
    <property type="term" value="P:chromosome segregation"/>
    <property type="evidence" value="ECO:0007669"/>
    <property type="project" value="UniProtKB-UniRule"/>
</dbReference>
<dbReference type="InterPro" id="IPR003395">
    <property type="entry name" value="RecF/RecN/SMC_N"/>
</dbReference>
<evidence type="ECO:0000256" key="3">
    <source>
        <dbReference type="ARBA" id="ARBA00022840"/>
    </source>
</evidence>
<dbReference type="NCBIfam" id="TIGR02168">
    <property type="entry name" value="SMC_prok_B"/>
    <property type="match status" value="1"/>
</dbReference>
<evidence type="ECO:0000256" key="1">
    <source>
        <dbReference type="ARBA" id="ARBA00022490"/>
    </source>
</evidence>
<organism evidence="9 10">
    <name type="scientific">Povalibacter uvarum</name>
    <dbReference type="NCBI Taxonomy" id="732238"/>
    <lineage>
        <taxon>Bacteria</taxon>
        <taxon>Pseudomonadati</taxon>
        <taxon>Pseudomonadota</taxon>
        <taxon>Gammaproteobacteria</taxon>
        <taxon>Steroidobacterales</taxon>
        <taxon>Steroidobacteraceae</taxon>
        <taxon>Povalibacter</taxon>
    </lineage>
</organism>
<dbReference type="InterPro" id="IPR024704">
    <property type="entry name" value="SMC"/>
</dbReference>
<dbReference type="GO" id="GO:0003677">
    <property type="term" value="F:DNA binding"/>
    <property type="evidence" value="ECO:0007669"/>
    <property type="project" value="UniProtKB-UniRule"/>
</dbReference>
<keyword evidence="2 6" id="KW-0547">Nucleotide-binding</keyword>
<dbReference type="Pfam" id="PF02463">
    <property type="entry name" value="SMC_N"/>
    <property type="match status" value="1"/>
</dbReference>
<dbReference type="GO" id="GO:0007062">
    <property type="term" value="P:sister chromatid cohesion"/>
    <property type="evidence" value="ECO:0007669"/>
    <property type="project" value="InterPro"/>
</dbReference>
<evidence type="ECO:0000256" key="4">
    <source>
        <dbReference type="ARBA" id="ARBA00023054"/>
    </source>
</evidence>
<dbReference type="Proteomes" id="UP000588068">
    <property type="component" value="Unassembled WGS sequence"/>
</dbReference>
<feature type="domain" description="SMC hinge" evidence="8">
    <location>
        <begin position="521"/>
        <end position="620"/>
    </location>
</feature>
<protein>
    <recommendedName>
        <fullName evidence="6">Chromosome partition protein Smc</fullName>
    </recommendedName>
</protein>
<dbReference type="Gene3D" id="3.40.50.300">
    <property type="entry name" value="P-loop containing nucleotide triphosphate hydrolases"/>
    <property type="match status" value="2"/>
</dbReference>
<evidence type="ECO:0000313" key="9">
    <source>
        <dbReference type="EMBL" id="MBB6091917.1"/>
    </source>
</evidence>
<dbReference type="EMBL" id="JACHHZ010000001">
    <property type="protein sequence ID" value="MBB6091917.1"/>
    <property type="molecule type" value="Genomic_DNA"/>
</dbReference>
<evidence type="ECO:0000256" key="2">
    <source>
        <dbReference type="ARBA" id="ARBA00022741"/>
    </source>
</evidence>
<reference evidence="9 10" key="1">
    <citation type="submission" date="2020-08" db="EMBL/GenBank/DDBJ databases">
        <title>Genomic Encyclopedia of Type Strains, Phase IV (KMG-IV): sequencing the most valuable type-strain genomes for metagenomic binning, comparative biology and taxonomic classification.</title>
        <authorList>
            <person name="Goeker M."/>
        </authorList>
    </citation>
    <scope>NUCLEOTIDE SEQUENCE [LARGE SCALE GENOMIC DNA]</scope>
    <source>
        <strain evidence="9 10">DSM 26723</strain>
    </source>
</reference>
<dbReference type="PIRSF" id="PIRSF005719">
    <property type="entry name" value="SMC"/>
    <property type="match status" value="1"/>
</dbReference>
<dbReference type="CDD" id="cd03278">
    <property type="entry name" value="ABC_SMC_barmotin"/>
    <property type="match status" value="2"/>
</dbReference>
<feature type="coiled-coil region" evidence="6">
    <location>
        <begin position="815"/>
        <end position="926"/>
    </location>
</feature>
<dbReference type="GO" id="GO:0005737">
    <property type="term" value="C:cytoplasm"/>
    <property type="evidence" value="ECO:0007669"/>
    <property type="project" value="UniProtKB-SubCell"/>
</dbReference>
<feature type="compositionally biased region" description="Basic and acidic residues" evidence="7">
    <location>
        <begin position="309"/>
        <end position="321"/>
    </location>
</feature>
<feature type="region of interest" description="Disordered" evidence="7">
    <location>
        <begin position="701"/>
        <end position="728"/>
    </location>
</feature>
<evidence type="ECO:0000256" key="6">
    <source>
        <dbReference type="HAMAP-Rule" id="MF_01894"/>
    </source>
</evidence>
<dbReference type="SUPFAM" id="SSF75553">
    <property type="entry name" value="Smc hinge domain"/>
    <property type="match status" value="1"/>
</dbReference>
<comment type="domain">
    <text evidence="6">Contains large globular domains required for ATP hydrolysis at each terminus and a third globular domain forming a flexible hinge near the middle of the molecule. These domains are separated by coiled-coil structures.</text>
</comment>
<name>A0A841HG95_9GAMM</name>
<comment type="subunit">
    <text evidence="6">Homodimer.</text>
</comment>
<dbReference type="AlphaFoldDB" id="A0A841HG95"/>
<dbReference type="GO" id="GO:0005524">
    <property type="term" value="F:ATP binding"/>
    <property type="evidence" value="ECO:0007669"/>
    <property type="project" value="UniProtKB-UniRule"/>
</dbReference>
<dbReference type="SMART" id="SM00968">
    <property type="entry name" value="SMC_hinge"/>
    <property type="match status" value="1"/>
</dbReference>
<keyword evidence="3 6" id="KW-0067">ATP-binding</keyword>
<dbReference type="GO" id="GO:0006260">
    <property type="term" value="P:DNA replication"/>
    <property type="evidence" value="ECO:0007669"/>
    <property type="project" value="UniProtKB-UniRule"/>
</dbReference>
<feature type="coiled-coil region" evidence="6">
    <location>
        <begin position="370"/>
        <end position="490"/>
    </location>
</feature>
<feature type="region of interest" description="Disordered" evidence="7">
    <location>
        <begin position="304"/>
        <end position="339"/>
    </location>
</feature>
<comment type="similarity">
    <text evidence="6">Belongs to the SMC family.</text>
</comment>
<dbReference type="GO" id="GO:0030261">
    <property type="term" value="P:chromosome condensation"/>
    <property type="evidence" value="ECO:0007669"/>
    <property type="project" value="InterPro"/>
</dbReference>
<dbReference type="InterPro" id="IPR036277">
    <property type="entry name" value="SMC_hinge_sf"/>
</dbReference>
<dbReference type="InterPro" id="IPR010935">
    <property type="entry name" value="SMC_hinge"/>
</dbReference>
<gene>
    <name evidence="6" type="primary">smc</name>
    <name evidence="9" type="ORF">HNQ60_000763</name>
</gene>
<dbReference type="SUPFAM" id="SSF57997">
    <property type="entry name" value="Tropomyosin"/>
    <property type="match status" value="1"/>
</dbReference>
<comment type="subcellular location">
    <subcellularLocation>
        <location evidence="6">Cytoplasm</location>
    </subcellularLocation>
</comment>
<sequence length="1167" mass="130820">MRLNKIKLAGFKSFVDPTAVNLPGNLIGVVGPNGCGKSNIIDAVRWVMGEISAKHLRGDSMADVVFNGSSSRKPVGTASVELVFDNSDGTLAGQYAGYSEVSLKRVVSRDGTSAYFLNGIRCRRKDITQLFLGTGLGSRSYAIIEQGMISRVIEARPEELRGFIEEAAGISKYKERRRETENRISHTKENLERLSDVREEVDKQLRHLQRQAATARRYQTLKQDERKLTAELLALRLKVIDQDSQTKEGILRERDTEMQAAIADLRSIESAIETTREDFTEKSEALNGVQGRYYQIGAEISRTEQSIQHGRELRQRQKTDLEQAEQGASEATLHLTRDQTQIDELRRELEQLEPGLGAARDRERASAEALAAVEESMQDWQERWEDFNRESRTASEKTQVERARIEQLEHQLERLRNQRERLASELQTLGTADIEMKIATLQAQEEQAMLSGETAAAQLQSVGEELQQLRERERQVVAAADTNRKQLQEAQGRFMSLQALQQAALGLAQGKVTQWLEANSLASRPRLGQQLVVEPGWERAVETVLGSYLESVSVDAIDSIATQLDSLQVGSVSFFASSGASHATNDPSRLLARVQGPSAISALLTGIVAVDSLSEALSLRNSLADGESVITRDGIWIGRDWLRVSRDKDVHAGVIGREKEMRELRDAVSSAEERQESLQGEGAEIRERLVSLETRRDSLQSDVNRLHRSHSELSSQATALKSKAEQTAERARKIEAETAELQGDHERAEASVETARGRLEEGLEQMAEFESTRTDLERERDELRQNLGYKRSQAQTDRDGAQEVAIKVESKRSALTSISAGLERLRTQLEQLQSRRDELTRQLSEGEAPLEALAGKLEEFLQQRIGVEEELKQAREALETAEGRMRTLDQRRVETETSVDEARGRLEDVRMAAQELKVRRETLHEQFKATQFDLETIYQEMAPEADVGAWEQTLVDLTQKIDRLGQVNLAAIDEFKEQSERKEYLDRQFKDLTEALETLEAAIRKIDRETRSRFQDTFDRVNAGLKERFPRLFGGGHAYLELAGEDILSAGVSIMARPPGKRNSTINQLSGGEKALTAVALVFSIFELNPAPFCLLDEVDAPLDDNNVGRFCDTVKEMSSRVQFIFITHNKTTMELASQLIGVTMHEPGVSRLVAVDVDEAMRMAAM</sequence>
<keyword evidence="5 6" id="KW-0238">DNA-binding</keyword>
<keyword evidence="4 6" id="KW-0175">Coiled coil</keyword>
<feature type="coiled-coil region" evidence="6">
    <location>
        <begin position="170"/>
        <end position="238"/>
    </location>
</feature>
<evidence type="ECO:0000259" key="8">
    <source>
        <dbReference type="SMART" id="SM00968"/>
    </source>
</evidence>
<keyword evidence="1 6" id="KW-0963">Cytoplasm</keyword>
<dbReference type="HAMAP" id="MF_01894">
    <property type="entry name" value="Smc_prok"/>
    <property type="match status" value="1"/>
</dbReference>
<evidence type="ECO:0000256" key="7">
    <source>
        <dbReference type="SAM" id="MobiDB-lite"/>
    </source>
</evidence>
<dbReference type="PANTHER" id="PTHR43977">
    <property type="entry name" value="STRUCTURAL MAINTENANCE OF CHROMOSOMES PROTEIN 3"/>
    <property type="match status" value="1"/>
</dbReference>
<dbReference type="GO" id="GO:0005694">
    <property type="term" value="C:chromosome"/>
    <property type="evidence" value="ECO:0007669"/>
    <property type="project" value="InterPro"/>
</dbReference>
<feature type="binding site" evidence="6">
    <location>
        <begin position="32"/>
        <end position="39"/>
    </location>
    <ligand>
        <name>ATP</name>
        <dbReference type="ChEBI" id="CHEBI:30616"/>
    </ligand>
</feature>
<evidence type="ECO:0000256" key="5">
    <source>
        <dbReference type="ARBA" id="ARBA00023125"/>
    </source>
</evidence>
<proteinExistence type="inferred from homology"/>
<dbReference type="RefSeq" id="WP_184329682.1">
    <property type="nucleotide sequence ID" value="NZ_JACHHZ010000001.1"/>
</dbReference>
<dbReference type="GO" id="GO:0016887">
    <property type="term" value="F:ATP hydrolysis activity"/>
    <property type="evidence" value="ECO:0007669"/>
    <property type="project" value="InterPro"/>
</dbReference>
<dbReference type="Pfam" id="PF06470">
    <property type="entry name" value="SMC_hinge"/>
    <property type="match status" value="1"/>
</dbReference>
<dbReference type="SUPFAM" id="SSF52540">
    <property type="entry name" value="P-loop containing nucleoside triphosphate hydrolases"/>
    <property type="match status" value="1"/>
</dbReference>
<keyword evidence="10" id="KW-1185">Reference proteome</keyword>
<dbReference type="Gene3D" id="1.10.287.1490">
    <property type="match status" value="1"/>
</dbReference>
<feature type="coiled-coil region" evidence="6">
    <location>
        <begin position="982"/>
        <end position="1012"/>
    </location>
</feature>
<dbReference type="InterPro" id="IPR011890">
    <property type="entry name" value="SMC_prok"/>
</dbReference>